<dbReference type="EMBL" id="CP014007">
    <property type="protein sequence ID" value="ANI84805.1"/>
    <property type="molecule type" value="Genomic_DNA"/>
</dbReference>
<evidence type="ECO:0000256" key="4">
    <source>
        <dbReference type="ARBA" id="ARBA00012681"/>
    </source>
</evidence>
<reference evidence="11 13" key="2">
    <citation type="submission" date="2021-03" db="EMBL/GenBank/DDBJ databases">
        <authorList>
            <person name="Li Y."/>
            <person name="Li S."/>
            <person name="Chen M."/>
            <person name="Peng G."/>
            <person name="Tan Z."/>
            <person name="An Q."/>
        </authorList>
    </citation>
    <scope>NUCLEOTIDE SEQUENCE [LARGE SCALE GENOMIC DNA]</scope>
    <source>
        <strain evidence="11 13">Ola 51</strain>
    </source>
</reference>
<evidence type="ECO:0000256" key="5">
    <source>
        <dbReference type="ARBA" id="ARBA00022898"/>
    </source>
</evidence>
<evidence type="ECO:0000313" key="12">
    <source>
        <dbReference type="EMBL" id="SFD03113.1"/>
    </source>
</evidence>
<evidence type="ECO:0000256" key="3">
    <source>
        <dbReference type="ARBA" id="ARBA00007103"/>
    </source>
</evidence>
<comment type="pathway">
    <text evidence="2">Amino-acid biosynthesis; L-cysteine biosynthesis; L-cysteine from L-serine: step 2/2.</text>
</comment>
<evidence type="ECO:0000313" key="11">
    <source>
        <dbReference type="EMBL" id="ANI84805.1"/>
    </source>
</evidence>
<dbReference type="Proteomes" id="UP000078227">
    <property type="component" value="Chromosome"/>
</dbReference>
<dbReference type="KEGG" id="kor:AWR26_22585"/>
<dbReference type="FunFam" id="3.40.50.1100:FF:000003">
    <property type="entry name" value="Cystathionine beta-synthase"/>
    <property type="match status" value="1"/>
</dbReference>
<dbReference type="GO" id="GO:0006535">
    <property type="term" value="P:cysteine biosynthetic process from serine"/>
    <property type="evidence" value="ECO:0007669"/>
    <property type="project" value="InterPro"/>
</dbReference>
<evidence type="ECO:0000256" key="7">
    <source>
        <dbReference type="ARBA" id="ARBA00072081"/>
    </source>
</evidence>
<feature type="domain" description="Tryptophan synthase beta chain-like PALP" evidence="10">
    <location>
        <begin position="5"/>
        <end position="293"/>
    </location>
</feature>
<dbReference type="InterPro" id="IPR001216">
    <property type="entry name" value="P-phosphate_BS"/>
</dbReference>
<dbReference type="Gene3D" id="3.40.50.1100">
    <property type="match status" value="2"/>
</dbReference>
<evidence type="ECO:0000313" key="14">
    <source>
        <dbReference type="Proteomes" id="UP000182314"/>
    </source>
</evidence>
<dbReference type="AlphaFoldDB" id="A0AA94H6G0"/>
<evidence type="ECO:0000256" key="9">
    <source>
        <dbReference type="ARBA" id="ARBA00079153"/>
    </source>
</evidence>
<dbReference type="RefSeq" id="WP_082934130.1">
    <property type="nucleotide sequence ID" value="NZ_CP014007.2"/>
</dbReference>
<evidence type="ECO:0000256" key="6">
    <source>
        <dbReference type="ARBA" id="ARBA00047931"/>
    </source>
</evidence>
<organism evidence="12 14">
    <name type="scientific">Kosakonia oryzae</name>
    <dbReference type="NCBI Taxonomy" id="497725"/>
    <lineage>
        <taxon>Bacteria</taxon>
        <taxon>Pseudomonadati</taxon>
        <taxon>Pseudomonadota</taxon>
        <taxon>Gammaproteobacteria</taxon>
        <taxon>Enterobacterales</taxon>
        <taxon>Enterobacteriaceae</taxon>
        <taxon>Kosakonia</taxon>
    </lineage>
</organism>
<dbReference type="GO" id="GO:0004124">
    <property type="term" value="F:cysteine synthase activity"/>
    <property type="evidence" value="ECO:0007669"/>
    <property type="project" value="UniProtKB-EC"/>
</dbReference>
<protein>
    <recommendedName>
        <fullName evidence="7">Cysteine synthase B</fullName>
        <ecNumber evidence="4">2.5.1.47</ecNumber>
    </recommendedName>
    <alternativeName>
        <fullName evidence="8">O-acetylserine (thiol)-lyase B</fullName>
    </alternativeName>
    <alternativeName>
        <fullName evidence="9">O-acetylserine sulfhydrylase B</fullName>
    </alternativeName>
</protein>
<keyword evidence="13" id="KW-1185">Reference proteome</keyword>
<comment type="cofactor">
    <cofactor evidence="1">
        <name>pyridoxal 5'-phosphate</name>
        <dbReference type="ChEBI" id="CHEBI:597326"/>
    </cofactor>
</comment>
<comment type="similarity">
    <text evidence="3">Belongs to the cysteine synthase/cystathionine beta-synthase family.</text>
</comment>
<dbReference type="EMBL" id="FOKO01000005">
    <property type="protein sequence ID" value="SFD03113.1"/>
    <property type="molecule type" value="Genomic_DNA"/>
</dbReference>
<dbReference type="SUPFAM" id="SSF53686">
    <property type="entry name" value="Tryptophan synthase beta subunit-like PLP-dependent enzymes"/>
    <property type="match status" value="1"/>
</dbReference>
<name>A0AA94H6G0_9ENTR</name>
<dbReference type="Proteomes" id="UP000182314">
    <property type="component" value="Unassembled WGS sequence"/>
</dbReference>
<proteinExistence type="inferred from homology"/>
<sequence>MTGDITDSIGNTPLIEILKDRQFNSHLYVKLESFNPGGSIKDRVALRMISQCERHEKIRPGMELVEATSGNTGVGVAWIGKHKGYKVTIVTHDKISKEKLALLKHLGANVILTSSSSPAGSRTHYIEMAKEYAAVSGRYYLNQFCSPYNSEAHYFSTAPEIYQQTQGNVDAIVCGIGSGGTVMGISRYFREHAPNVKIIAIDPAGSIYHADKYSEDRQPKPWCIEGVGSDFIPEIYDKKFVDEIYQVTDREAIDTCHELYTSDAVDIGLSSGAIVSVAKKIAEMALYKHIVCISPDSGERYISKLAAK</sequence>
<dbReference type="EC" id="2.5.1.47" evidence="4"/>
<dbReference type="PROSITE" id="PS00901">
    <property type="entry name" value="CYS_SYNTHASE"/>
    <property type="match status" value="1"/>
</dbReference>
<keyword evidence="5" id="KW-0663">Pyridoxal phosphate</keyword>
<reference evidence="12 14" key="1">
    <citation type="submission" date="2016-10" db="EMBL/GenBank/DDBJ databases">
        <authorList>
            <person name="Varghese N."/>
            <person name="Submissions S."/>
        </authorList>
    </citation>
    <scope>NUCLEOTIDE SEQUENCE [LARGE SCALE GENOMIC DNA]</scope>
    <source>
        <strain evidence="12 14">CGMCC 1.7012</strain>
    </source>
</reference>
<gene>
    <name evidence="11" type="ORF">AWR26_22585</name>
    <name evidence="12" type="ORF">SAMN05216286_4000</name>
</gene>
<accession>A0AA94H6G0</accession>
<comment type="catalytic activity">
    <reaction evidence="6">
        <text>O-acetyl-L-serine + hydrogen sulfide = L-cysteine + acetate</text>
        <dbReference type="Rhea" id="RHEA:14829"/>
        <dbReference type="ChEBI" id="CHEBI:29919"/>
        <dbReference type="ChEBI" id="CHEBI:30089"/>
        <dbReference type="ChEBI" id="CHEBI:35235"/>
        <dbReference type="ChEBI" id="CHEBI:58340"/>
        <dbReference type="EC" id="2.5.1.47"/>
    </reaction>
</comment>
<evidence type="ECO:0000313" key="13">
    <source>
        <dbReference type="Proteomes" id="UP000078227"/>
    </source>
</evidence>
<dbReference type="InterPro" id="IPR001926">
    <property type="entry name" value="TrpB-like_PALP"/>
</dbReference>
<evidence type="ECO:0000256" key="1">
    <source>
        <dbReference type="ARBA" id="ARBA00001933"/>
    </source>
</evidence>
<dbReference type="InterPro" id="IPR036052">
    <property type="entry name" value="TrpB-like_PALP_sf"/>
</dbReference>
<dbReference type="Pfam" id="PF00291">
    <property type="entry name" value="PALP"/>
    <property type="match status" value="1"/>
</dbReference>
<dbReference type="CDD" id="cd01561">
    <property type="entry name" value="CBS_like"/>
    <property type="match status" value="1"/>
</dbReference>
<evidence type="ECO:0000256" key="8">
    <source>
        <dbReference type="ARBA" id="ARBA00078257"/>
    </source>
</evidence>
<dbReference type="InterPro" id="IPR050214">
    <property type="entry name" value="Cys_Synth/Cystath_Beta-Synth"/>
</dbReference>
<dbReference type="FunFam" id="3.40.50.1100:FF:000118">
    <property type="entry name" value="Related to CYS4-cystathionine beta-synthase"/>
    <property type="match status" value="1"/>
</dbReference>
<dbReference type="PANTHER" id="PTHR10314">
    <property type="entry name" value="CYSTATHIONINE BETA-SYNTHASE"/>
    <property type="match status" value="1"/>
</dbReference>
<evidence type="ECO:0000256" key="2">
    <source>
        <dbReference type="ARBA" id="ARBA00004962"/>
    </source>
</evidence>
<evidence type="ECO:0000259" key="10">
    <source>
        <dbReference type="Pfam" id="PF00291"/>
    </source>
</evidence>